<feature type="transmembrane region" description="Helical" evidence="1">
    <location>
        <begin position="6"/>
        <end position="25"/>
    </location>
</feature>
<dbReference type="PANTHER" id="PTHR33531:SF7">
    <property type="entry name" value="HYPOTHETICAL MEMBRANE PROTEIN, CONSERVED"/>
    <property type="match status" value="1"/>
</dbReference>
<keyword evidence="1" id="KW-0472">Membrane</keyword>
<reference evidence="3 4" key="1">
    <citation type="submission" date="2016-03" db="EMBL/GenBank/DDBJ databases">
        <title>Complete genome sequence of Thermococcus celer.</title>
        <authorList>
            <person name="Oger P.M."/>
        </authorList>
    </citation>
    <scope>NUCLEOTIDE SEQUENCE [LARGE SCALE GENOMIC DNA]</scope>
    <source>
        <strain evidence="3 4">Vu 13</strain>
    </source>
</reference>
<dbReference type="AlphaFoldDB" id="A0A218P2J1"/>
<sequence>MTLAIALAVEVLLIAMLAVSLRRRGRFVSRYPEFRRFYDYGLIAFAILTASKALFLLLDLRDYGSLELSPKQSSLLNSVGNSLLLLGLLMILVGWFRLLNVITERYEVVPVVEFEREENGEPLKPGLYLCNLSNCCTVLARLLRGRAGLIVSRNPPDVVRERLGIEKTPILWLTTIEDKNAVSPTRLEFLLQTLVNFMRKTEDPKVIFLDGVEYLMLENGFASVFKFLTTLKDYASLHNTVIVVPLTEEGMDERNLKLLQREFERLKGQA</sequence>
<dbReference type="Pfam" id="PF05763">
    <property type="entry name" value="DUF835"/>
    <property type="match status" value="1"/>
</dbReference>
<feature type="transmembrane region" description="Helical" evidence="1">
    <location>
        <begin position="78"/>
        <end position="96"/>
    </location>
</feature>
<dbReference type="KEGG" id="tce:A3L02_05935"/>
<proteinExistence type="predicted"/>
<protein>
    <recommendedName>
        <fullName evidence="2">DUF835 domain-containing protein</fullName>
    </recommendedName>
</protein>
<gene>
    <name evidence="3" type="ORF">A3L02_05935</name>
</gene>
<evidence type="ECO:0000256" key="1">
    <source>
        <dbReference type="SAM" id="Phobius"/>
    </source>
</evidence>
<keyword evidence="4" id="KW-1185">Reference proteome</keyword>
<dbReference type="PANTHER" id="PTHR33531">
    <property type="entry name" value="RUBRERYTHRIN SUBFAMILY"/>
    <property type="match status" value="1"/>
</dbReference>
<feature type="domain" description="DUF835" evidence="2">
    <location>
        <begin position="136"/>
        <end position="263"/>
    </location>
</feature>
<dbReference type="Proteomes" id="UP000197156">
    <property type="component" value="Chromosome"/>
</dbReference>
<feature type="transmembrane region" description="Helical" evidence="1">
    <location>
        <begin position="37"/>
        <end position="58"/>
    </location>
</feature>
<dbReference type="InterPro" id="IPR008553">
    <property type="entry name" value="DUF835"/>
</dbReference>
<accession>A0A218P2J1</accession>
<dbReference type="EMBL" id="CP014854">
    <property type="protein sequence ID" value="ASI99137.1"/>
    <property type="molecule type" value="Genomic_DNA"/>
</dbReference>
<organism evidence="3 4">
    <name type="scientific">Thermococcus celer Vu 13 = JCM 8558</name>
    <dbReference type="NCBI Taxonomy" id="1293037"/>
    <lineage>
        <taxon>Archaea</taxon>
        <taxon>Methanobacteriati</taxon>
        <taxon>Methanobacteriota</taxon>
        <taxon>Thermococci</taxon>
        <taxon>Thermococcales</taxon>
        <taxon>Thermococcaceae</taxon>
        <taxon>Thermococcus</taxon>
    </lineage>
</organism>
<keyword evidence="1" id="KW-1133">Transmembrane helix</keyword>
<evidence type="ECO:0000313" key="4">
    <source>
        <dbReference type="Proteomes" id="UP000197156"/>
    </source>
</evidence>
<evidence type="ECO:0000313" key="3">
    <source>
        <dbReference type="EMBL" id="ASI99137.1"/>
    </source>
</evidence>
<evidence type="ECO:0000259" key="2">
    <source>
        <dbReference type="Pfam" id="PF05763"/>
    </source>
</evidence>
<keyword evidence="1" id="KW-0812">Transmembrane</keyword>
<name>A0A218P2J1_THECE</name>